<proteinExistence type="predicted"/>
<dbReference type="Proteomes" id="UP001073227">
    <property type="component" value="Unassembled WGS sequence"/>
</dbReference>
<name>A0ABT3Z4L5_9HYPH</name>
<comment type="caution">
    <text evidence="2">The sequence shown here is derived from an EMBL/GenBank/DDBJ whole genome shotgun (WGS) entry which is preliminary data.</text>
</comment>
<keyword evidence="3" id="KW-1185">Reference proteome</keyword>
<feature type="chain" id="PRO_5045957443" description="Secreted protein" evidence="1">
    <location>
        <begin position="28"/>
        <end position="113"/>
    </location>
</feature>
<evidence type="ECO:0000256" key="1">
    <source>
        <dbReference type="SAM" id="SignalP"/>
    </source>
</evidence>
<dbReference type="EMBL" id="JAOVZR010000001">
    <property type="protein sequence ID" value="MCY0146713.1"/>
    <property type="molecule type" value="Genomic_DNA"/>
</dbReference>
<evidence type="ECO:0000313" key="2">
    <source>
        <dbReference type="EMBL" id="MCY0146713.1"/>
    </source>
</evidence>
<sequence>MRDPKLSTALVCGLFTSAILLTAAAQAEYQPGDARCQPHVVCYAACVDGKTHGFDDSRVSPGRQEYKEAAKAADKICAAQCSAEPQGREDDVRKACAIDSYEALLRGDITIVN</sequence>
<protein>
    <recommendedName>
        <fullName evidence="4">Secreted protein</fullName>
    </recommendedName>
</protein>
<evidence type="ECO:0008006" key="4">
    <source>
        <dbReference type="Google" id="ProtNLM"/>
    </source>
</evidence>
<accession>A0ABT3Z4L5</accession>
<gene>
    <name evidence="2" type="ORF">OEG84_03020</name>
</gene>
<keyword evidence="1" id="KW-0732">Signal</keyword>
<organism evidence="2 3">
    <name type="scientific">Hoeflea algicola</name>
    <dbReference type="NCBI Taxonomy" id="2983763"/>
    <lineage>
        <taxon>Bacteria</taxon>
        <taxon>Pseudomonadati</taxon>
        <taxon>Pseudomonadota</taxon>
        <taxon>Alphaproteobacteria</taxon>
        <taxon>Hyphomicrobiales</taxon>
        <taxon>Rhizobiaceae</taxon>
        <taxon>Hoeflea</taxon>
    </lineage>
</organism>
<dbReference type="RefSeq" id="WP_267652361.1">
    <property type="nucleotide sequence ID" value="NZ_JAOVZR010000001.1"/>
</dbReference>
<evidence type="ECO:0000313" key="3">
    <source>
        <dbReference type="Proteomes" id="UP001073227"/>
    </source>
</evidence>
<feature type="signal peptide" evidence="1">
    <location>
        <begin position="1"/>
        <end position="27"/>
    </location>
</feature>
<reference evidence="2" key="1">
    <citation type="submission" date="2022-10" db="EMBL/GenBank/DDBJ databases">
        <title>Hoeflea sp. G2-23, isolated from marine algae.</title>
        <authorList>
            <person name="Kristyanto S."/>
            <person name="Kim J.M."/>
            <person name="Jeon C.O."/>
        </authorList>
    </citation>
    <scope>NUCLEOTIDE SEQUENCE</scope>
    <source>
        <strain evidence="2">G2-23</strain>
    </source>
</reference>